<accession>A0A811NYA4</accession>
<keyword evidence="2" id="KW-1185">Reference proteome</keyword>
<dbReference type="AlphaFoldDB" id="A0A811NYA4"/>
<protein>
    <submittedName>
        <fullName evidence="1">Uncharacterized protein</fullName>
    </submittedName>
</protein>
<dbReference type="OrthoDB" id="1678466at2759"/>
<dbReference type="EMBL" id="CAJGYO010000005">
    <property type="protein sequence ID" value="CAD6232403.1"/>
    <property type="molecule type" value="Genomic_DNA"/>
</dbReference>
<comment type="caution">
    <text evidence="1">The sequence shown here is derived from an EMBL/GenBank/DDBJ whole genome shotgun (WGS) entry which is preliminary data.</text>
</comment>
<proteinExistence type="predicted"/>
<reference evidence="1" key="1">
    <citation type="submission" date="2020-10" db="EMBL/GenBank/DDBJ databases">
        <authorList>
            <person name="Han B."/>
            <person name="Lu T."/>
            <person name="Zhao Q."/>
            <person name="Huang X."/>
            <person name="Zhao Y."/>
        </authorList>
    </citation>
    <scope>NUCLEOTIDE SEQUENCE</scope>
</reference>
<organism evidence="1 2">
    <name type="scientific">Miscanthus lutarioriparius</name>
    <dbReference type="NCBI Taxonomy" id="422564"/>
    <lineage>
        <taxon>Eukaryota</taxon>
        <taxon>Viridiplantae</taxon>
        <taxon>Streptophyta</taxon>
        <taxon>Embryophyta</taxon>
        <taxon>Tracheophyta</taxon>
        <taxon>Spermatophyta</taxon>
        <taxon>Magnoliopsida</taxon>
        <taxon>Liliopsida</taxon>
        <taxon>Poales</taxon>
        <taxon>Poaceae</taxon>
        <taxon>PACMAD clade</taxon>
        <taxon>Panicoideae</taxon>
        <taxon>Andropogonodae</taxon>
        <taxon>Andropogoneae</taxon>
        <taxon>Saccharinae</taxon>
        <taxon>Miscanthus</taxon>
    </lineage>
</organism>
<sequence>MLDTTDDIAEGISFQAFEDDCRLLASLLHDVLLRELGPRFIQILERNRILAQVRISLAIASRDLIIREAVYVC</sequence>
<gene>
    <name evidence="1" type="ORF">NCGR_LOCUS22088</name>
</gene>
<evidence type="ECO:0000313" key="2">
    <source>
        <dbReference type="Proteomes" id="UP000604825"/>
    </source>
</evidence>
<evidence type="ECO:0000313" key="1">
    <source>
        <dbReference type="EMBL" id="CAD6232403.1"/>
    </source>
</evidence>
<dbReference type="Proteomes" id="UP000604825">
    <property type="component" value="Unassembled WGS sequence"/>
</dbReference>
<name>A0A811NYA4_9POAL</name>